<protein>
    <submittedName>
        <fullName evidence="1">Uncharacterized protein</fullName>
    </submittedName>
</protein>
<evidence type="ECO:0000313" key="2">
    <source>
        <dbReference type="Proteomes" id="UP001304895"/>
    </source>
</evidence>
<organism evidence="1 2">
    <name type="scientific">Trichocladium antarcticum</name>
    <dbReference type="NCBI Taxonomy" id="1450529"/>
    <lineage>
        <taxon>Eukaryota</taxon>
        <taxon>Fungi</taxon>
        <taxon>Dikarya</taxon>
        <taxon>Ascomycota</taxon>
        <taxon>Pezizomycotina</taxon>
        <taxon>Sordariomycetes</taxon>
        <taxon>Sordariomycetidae</taxon>
        <taxon>Sordariales</taxon>
        <taxon>Chaetomiaceae</taxon>
        <taxon>Trichocladium</taxon>
    </lineage>
</organism>
<reference evidence="1" key="1">
    <citation type="journal article" date="2023" name="Mol. Phylogenet. Evol.">
        <title>Genome-scale phylogeny and comparative genomics of the fungal order Sordariales.</title>
        <authorList>
            <person name="Hensen N."/>
            <person name="Bonometti L."/>
            <person name="Westerberg I."/>
            <person name="Brannstrom I.O."/>
            <person name="Guillou S."/>
            <person name="Cros-Aarteil S."/>
            <person name="Calhoun S."/>
            <person name="Haridas S."/>
            <person name="Kuo A."/>
            <person name="Mondo S."/>
            <person name="Pangilinan J."/>
            <person name="Riley R."/>
            <person name="LaButti K."/>
            <person name="Andreopoulos B."/>
            <person name="Lipzen A."/>
            <person name="Chen C."/>
            <person name="Yan M."/>
            <person name="Daum C."/>
            <person name="Ng V."/>
            <person name="Clum A."/>
            <person name="Steindorff A."/>
            <person name="Ohm R.A."/>
            <person name="Martin F."/>
            <person name="Silar P."/>
            <person name="Natvig D.O."/>
            <person name="Lalanne C."/>
            <person name="Gautier V."/>
            <person name="Ament-Velasquez S.L."/>
            <person name="Kruys A."/>
            <person name="Hutchinson M.I."/>
            <person name="Powell A.J."/>
            <person name="Barry K."/>
            <person name="Miller A.N."/>
            <person name="Grigoriev I.V."/>
            <person name="Debuchy R."/>
            <person name="Gladieux P."/>
            <person name="Hiltunen Thoren M."/>
            <person name="Johannesson H."/>
        </authorList>
    </citation>
    <scope>NUCLEOTIDE SEQUENCE</scope>
    <source>
        <strain evidence="1">CBS 123565</strain>
    </source>
</reference>
<comment type="caution">
    <text evidence="1">The sequence shown here is derived from an EMBL/GenBank/DDBJ whole genome shotgun (WGS) entry which is preliminary data.</text>
</comment>
<dbReference type="Proteomes" id="UP001304895">
    <property type="component" value="Unassembled WGS sequence"/>
</dbReference>
<proteinExistence type="predicted"/>
<accession>A0AAN6ULI8</accession>
<dbReference type="AlphaFoldDB" id="A0AAN6ULI8"/>
<gene>
    <name evidence="1" type="ORF">BT67DRAFT_441392</name>
</gene>
<sequence length="149" mass="15657">MPPTRARPPTKRNAPSPVAGRAGLRCAVIARLRTPLSLSLACAASLPSARVVALAVRQIAVEQHHPCNQLAARYASSPHGLRDDRCDEAAPSCPIRQFRSGHRDAVAVAGACPALPCPALVAWPAGLAPNHNRRPPARLHACRAGQAVD</sequence>
<keyword evidence="2" id="KW-1185">Reference proteome</keyword>
<evidence type="ECO:0000313" key="1">
    <source>
        <dbReference type="EMBL" id="KAK4134959.1"/>
    </source>
</evidence>
<name>A0AAN6ULI8_9PEZI</name>
<dbReference type="EMBL" id="MU853407">
    <property type="protein sequence ID" value="KAK4134959.1"/>
    <property type="molecule type" value="Genomic_DNA"/>
</dbReference>
<reference evidence="1" key="2">
    <citation type="submission" date="2023-05" db="EMBL/GenBank/DDBJ databases">
        <authorList>
            <consortium name="Lawrence Berkeley National Laboratory"/>
            <person name="Steindorff A."/>
            <person name="Hensen N."/>
            <person name="Bonometti L."/>
            <person name="Westerberg I."/>
            <person name="Brannstrom I.O."/>
            <person name="Guillou S."/>
            <person name="Cros-Aarteil S."/>
            <person name="Calhoun S."/>
            <person name="Haridas S."/>
            <person name="Kuo A."/>
            <person name="Mondo S."/>
            <person name="Pangilinan J."/>
            <person name="Riley R."/>
            <person name="Labutti K."/>
            <person name="Andreopoulos B."/>
            <person name="Lipzen A."/>
            <person name="Chen C."/>
            <person name="Yanf M."/>
            <person name="Daum C."/>
            <person name="Ng V."/>
            <person name="Clum A."/>
            <person name="Ohm R."/>
            <person name="Martin F."/>
            <person name="Silar P."/>
            <person name="Natvig D."/>
            <person name="Lalanne C."/>
            <person name="Gautier V."/>
            <person name="Ament-Velasquez S.L."/>
            <person name="Kruys A."/>
            <person name="Hutchinson M.I."/>
            <person name="Powell A.J."/>
            <person name="Barry K."/>
            <person name="Miller A.N."/>
            <person name="Grigoriev I.V."/>
            <person name="Debuchy R."/>
            <person name="Gladieux P."/>
            <person name="Thoren M.H."/>
            <person name="Johannesson H."/>
        </authorList>
    </citation>
    <scope>NUCLEOTIDE SEQUENCE</scope>
    <source>
        <strain evidence="1">CBS 123565</strain>
    </source>
</reference>